<accession>A0A077EII7</accession>
<dbReference type="KEGG" id="eao:BD94_3487"/>
<dbReference type="AlphaFoldDB" id="A0A077EII7"/>
<dbReference type="eggNOG" id="ENOG5033DHQ">
    <property type="taxonomic scope" value="Bacteria"/>
</dbReference>
<dbReference type="EMBL" id="CP007547">
    <property type="protein sequence ID" value="AIL47262.1"/>
    <property type="molecule type" value="Genomic_DNA"/>
</dbReference>
<organism evidence="1 2">
    <name type="scientific">Elizabethkingia anophelis NUHP1</name>
    <dbReference type="NCBI Taxonomy" id="1338011"/>
    <lineage>
        <taxon>Bacteria</taxon>
        <taxon>Pseudomonadati</taxon>
        <taxon>Bacteroidota</taxon>
        <taxon>Flavobacteriia</taxon>
        <taxon>Flavobacteriales</taxon>
        <taxon>Weeksellaceae</taxon>
        <taxon>Elizabethkingia</taxon>
    </lineage>
</organism>
<evidence type="ECO:0008006" key="3">
    <source>
        <dbReference type="Google" id="ProtNLM"/>
    </source>
</evidence>
<gene>
    <name evidence="1" type="ORF">BD94_3487</name>
</gene>
<reference evidence="1 2" key="1">
    <citation type="journal article" date="2013" name="Lancet">
        <title>First case of E anophelis outbreak in an intensive-care unit.</title>
        <authorList>
            <person name="Teo J."/>
            <person name="Tan S.Y."/>
            <person name="Tay M."/>
            <person name="Ding Y."/>
            <person name="Kjelleberg S."/>
            <person name="Givskov M."/>
            <person name="Lin R.T."/>
            <person name="Yang L."/>
        </authorList>
    </citation>
    <scope>NUCLEOTIDE SEQUENCE [LARGE SCALE GENOMIC DNA]</scope>
    <source>
        <strain evidence="1 2">NUHP1</strain>
    </source>
</reference>
<evidence type="ECO:0000313" key="2">
    <source>
        <dbReference type="Proteomes" id="UP000028933"/>
    </source>
</evidence>
<evidence type="ECO:0000313" key="1">
    <source>
        <dbReference type="EMBL" id="AIL47262.1"/>
    </source>
</evidence>
<name>A0A077EII7_9FLAO</name>
<sequence>MLYIRIMKTQIVFFTLLAIISCKSQEIVSTNSKDIKIRSLTKEVSLLVMDSVEIMNNTNLGYLINKKGFHGYSDIYENGEKMTPLGYTTSYPAKWTTSECKESILIISKYSTVKTLLYLESVKEVYRFNNQNKYSISYKSEHTARSPYYYGCKQYVDSLVAKGYKIFEGTIKDTKPLITEYSK</sequence>
<dbReference type="Proteomes" id="UP000028933">
    <property type="component" value="Chromosome"/>
</dbReference>
<dbReference type="PROSITE" id="PS51257">
    <property type="entry name" value="PROKAR_LIPOPROTEIN"/>
    <property type="match status" value="1"/>
</dbReference>
<proteinExistence type="predicted"/>
<dbReference type="HOGENOM" id="CLU_1508347_0_0_10"/>
<protein>
    <recommendedName>
        <fullName evidence="3">Lipoprotein</fullName>
    </recommendedName>
</protein>